<dbReference type="RefSeq" id="WP_067595118.1">
    <property type="nucleotide sequence ID" value="NZ_FOWC01000028.1"/>
</dbReference>
<gene>
    <name evidence="1" type="ORF">G3I59_22890</name>
    <name evidence="2" type="ORF">SAMN05421854_1283</name>
</gene>
<dbReference type="EMBL" id="JAAGNC010000115">
    <property type="protein sequence ID" value="NEC58377.1"/>
    <property type="molecule type" value="Genomic_DNA"/>
</dbReference>
<reference evidence="2 3" key="1">
    <citation type="submission" date="2016-10" db="EMBL/GenBank/DDBJ databases">
        <authorList>
            <person name="de Groot N.N."/>
        </authorList>
    </citation>
    <scope>NUCLEOTIDE SEQUENCE [LARGE SCALE GENOMIC DNA]</scope>
    <source>
        <strain evidence="2 3">DSM 44637</strain>
    </source>
</reference>
<dbReference type="EMBL" id="FOWC01000028">
    <property type="protein sequence ID" value="SFQ80544.1"/>
    <property type="molecule type" value="Genomic_DNA"/>
</dbReference>
<evidence type="ECO:0000313" key="1">
    <source>
        <dbReference type="EMBL" id="NEC58377.1"/>
    </source>
</evidence>
<organism evidence="2 3">
    <name type="scientific">Amycolatopsis rubida</name>
    <dbReference type="NCBI Taxonomy" id="112413"/>
    <lineage>
        <taxon>Bacteria</taxon>
        <taxon>Bacillati</taxon>
        <taxon>Actinomycetota</taxon>
        <taxon>Actinomycetes</taxon>
        <taxon>Pseudonocardiales</taxon>
        <taxon>Pseudonocardiaceae</taxon>
        <taxon>Amycolatopsis</taxon>
    </lineage>
</organism>
<dbReference type="OrthoDB" id="3631839at2"/>
<name>A0A1I6BI10_9PSEU</name>
<evidence type="ECO:0000313" key="3">
    <source>
        <dbReference type="Proteomes" id="UP000199137"/>
    </source>
</evidence>
<evidence type="ECO:0000313" key="2">
    <source>
        <dbReference type="EMBL" id="SFQ80544.1"/>
    </source>
</evidence>
<dbReference type="Proteomes" id="UP000199137">
    <property type="component" value="Unassembled WGS sequence"/>
</dbReference>
<evidence type="ECO:0000313" key="4">
    <source>
        <dbReference type="Proteomes" id="UP000470404"/>
    </source>
</evidence>
<dbReference type="Proteomes" id="UP000470404">
    <property type="component" value="Unassembled WGS sequence"/>
</dbReference>
<protein>
    <submittedName>
        <fullName evidence="2">Uncharacterized protein</fullName>
    </submittedName>
</protein>
<reference evidence="1 4" key="2">
    <citation type="submission" date="2020-01" db="EMBL/GenBank/DDBJ databases">
        <title>Insect and environment-associated Actinomycetes.</title>
        <authorList>
            <person name="Currrie C."/>
            <person name="Chevrette M."/>
            <person name="Carlson C."/>
            <person name="Stubbendieck R."/>
            <person name="Wendt-Pienkowski E."/>
        </authorList>
    </citation>
    <scope>NUCLEOTIDE SEQUENCE [LARGE SCALE GENOMIC DNA]</scope>
    <source>
        <strain evidence="1 4">SID8386</strain>
    </source>
</reference>
<accession>A0A1I6BI10</accession>
<sequence>MSDYHWDATRAEVDYRMAELRRAARHARMSRGNRVVRWVRAHRITNVEVPRQERRTATVPEARARHSA</sequence>
<keyword evidence="4" id="KW-1185">Reference proteome</keyword>
<dbReference type="AlphaFoldDB" id="A0A1I6BI10"/>
<proteinExistence type="predicted"/>
<dbReference type="STRING" id="112413.SAMN05421854_1283"/>